<sequence>MILYHLGVGAGALDAGGGAALHYLYENAGFQVLPSFAIVAPTFHEAAVPSLEIPGCDIDLGSVLHYDQQVEVEGPISRSGEAVLRSRVCDVFDARDASLIVREGQAFADDGRLLWTVRDTIYVRGEDAAAGQSRPRLGGAIPDRPADVTRSFRVLPQQAMLYRLCGDRNPLHVDPAFAAKAGFDKPILHGLCTYGIVLREAVDALFGGDTEVVRSFYARFAGVVLPTETLVVEMWEEGRCAVVQAGIIDAAGGPTRPALANGLIETSGSGR</sequence>
<dbReference type="InterPro" id="IPR054357">
    <property type="entry name" value="MFE-2_N"/>
</dbReference>
<dbReference type="InterPro" id="IPR029069">
    <property type="entry name" value="HotDog_dom_sf"/>
</dbReference>
<evidence type="ECO:0000313" key="4">
    <source>
        <dbReference type="EMBL" id="GCE41558.1"/>
    </source>
</evidence>
<dbReference type="GO" id="GO:0004300">
    <property type="term" value="F:enoyl-CoA hydratase activity"/>
    <property type="evidence" value="ECO:0007669"/>
    <property type="project" value="TreeGrafter"/>
</dbReference>
<feature type="domain" description="Peroxisomal multifunctional enzyme type 2-like N-terminal" evidence="3">
    <location>
        <begin position="1"/>
        <end position="125"/>
    </location>
</feature>
<comment type="similarity">
    <text evidence="1">Belongs to the enoyl-CoA hydratase/isomerase family.</text>
</comment>
<evidence type="ECO:0000256" key="1">
    <source>
        <dbReference type="ARBA" id="ARBA00005254"/>
    </source>
</evidence>
<evidence type="ECO:0000259" key="2">
    <source>
        <dbReference type="Pfam" id="PF01575"/>
    </source>
</evidence>
<gene>
    <name evidence="4" type="ORF">Rhow_005217</name>
</gene>
<dbReference type="InterPro" id="IPR002539">
    <property type="entry name" value="MaoC-like_dom"/>
</dbReference>
<dbReference type="GO" id="GO:0006635">
    <property type="term" value="P:fatty acid beta-oxidation"/>
    <property type="evidence" value="ECO:0007669"/>
    <property type="project" value="TreeGrafter"/>
</dbReference>
<dbReference type="Proteomes" id="UP000287519">
    <property type="component" value="Unassembled WGS sequence"/>
</dbReference>
<proteinExistence type="inferred from homology"/>
<reference evidence="4 5" key="1">
    <citation type="submission" date="2018-11" db="EMBL/GenBank/DDBJ databases">
        <title>Microbial catabolism of amino acid.</title>
        <authorList>
            <person name="Hibi M."/>
            <person name="Ogawa J."/>
        </authorList>
    </citation>
    <scope>NUCLEOTIDE SEQUENCE [LARGE SCALE GENOMIC DNA]</scope>
    <source>
        <strain evidence="4 5">C31-06</strain>
    </source>
</reference>
<dbReference type="Pfam" id="PF01575">
    <property type="entry name" value="MaoC_dehydratas"/>
    <property type="match status" value="1"/>
</dbReference>
<dbReference type="Pfam" id="PF22622">
    <property type="entry name" value="MFE-2_hydrat-2_N"/>
    <property type="match status" value="1"/>
</dbReference>
<dbReference type="PANTHER" id="PTHR13078">
    <property type="entry name" value="PEROXISOMAL MULTIFUNCTIONAL ENZYME TYPE 2-RELATED"/>
    <property type="match status" value="1"/>
</dbReference>
<dbReference type="Gene3D" id="3.10.129.10">
    <property type="entry name" value="Hotdog Thioesterase"/>
    <property type="match status" value="1"/>
</dbReference>
<organism evidence="4 5">
    <name type="scientific">Rhodococcus wratislaviensis</name>
    <name type="common">Tsukamurella wratislaviensis</name>
    <dbReference type="NCBI Taxonomy" id="44752"/>
    <lineage>
        <taxon>Bacteria</taxon>
        <taxon>Bacillati</taxon>
        <taxon>Actinomycetota</taxon>
        <taxon>Actinomycetes</taxon>
        <taxon>Mycobacteriales</taxon>
        <taxon>Nocardiaceae</taxon>
        <taxon>Rhodococcus</taxon>
    </lineage>
</organism>
<dbReference type="SUPFAM" id="SSF54637">
    <property type="entry name" value="Thioesterase/thiol ester dehydrase-isomerase"/>
    <property type="match status" value="2"/>
</dbReference>
<dbReference type="PANTHER" id="PTHR13078:SF59">
    <property type="entry name" value="ENOYL-COA HYDRATASE CHSH3"/>
    <property type="match status" value="1"/>
</dbReference>
<protein>
    <submittedName>
        <fullName evidence="4">Putative (R)-specific enoyl-CoA hydratase</fullName>
    </submittedName>
</protein>
<dbReference type="CDD" id="cd03448">
    <property type="entry name" value="HDE_HSD"/>
    <property type="match status" value="1"/>
</dbReference>
<evidence type="ECO:0000313" key="5">
    <source>
        <dbReference type="Proteomes" id="UP000287519"/>
    </source>
</evidence>
<comment type="caution">
    <text evidence="4">The sequence shown here is derived from an EMBL/GenBank/DDBJ whole genome shotgun (WGS) entry which is preliminary data.</text>
</comment>
<dbReference type="EMBL" id="BHYM01000045">
    <property type="protein sequence ID" value="GCE41558.1"/>
    <property type="molecule type" value="Genomic_DNA"/>
</dbReference>
<feature type="domain" description="MaoC-like" evidence="2">
    <location>
        <begin position="142"/>
        <end position="240"/>
    </location>
</feature>
<dbReference type="AlphaFoldDB" id="A0A402CD97"/>
<evidence type="ECO:0000259" key="3">
    <source>
        <dbReference type="Pfam" id="PF22622"/>
    </source>
</evidence>
<keyword evidence="5" id="KW-1185">Reference proteome</keyword>
<dbReference type="GO" id="GO:0044594">
    <property type="term" value="F:17-beta-hydroxysteroid dehydrogenase (NAD+) activity"/>
    <property type="evidence" value="ECO:0007669"/>
    <property type="project" value="TreeGrafter"/>
</dbReference>
<name>A0A402CD97_RHOWR</name>
<accession>A0A402CD97</accession>
<dbReference type="GO" id="GO:0003857">
    <property type="term" value="F:(3S)-3-hydroxyacyl-CoA dehydrogenase (NAD+) activity"/>
    <property type="evidence" value="ECO:0007669"/>
    <property type="project" value="TreeGrafter"/>
</dbReference>